<feature type="domain" description="HD-GYP" evidence="3">
    <location>
        <begin position="727"/>
        <end position="927"/>
    </location>
</feature>
<dbReference type="Pfam" id="PF13487">
    <property type="entry name" value="HD_5"/>
    <property type="match status" value="1"/>
</dbReference>
<accession>Q0RBX5</accession>
<dbReference type="PROSITE" id="PS51832">
    <property type="entry name" value="HD_GYP"/>
    <property type="match status" value="1"/>
</dbReference>
<dbReference type="CDD" id="cd00077">
    <property type="entry name" value="HDc"/>
    <property type="match status" value="1"/>
</dbReference>
<dbReference type="GO" id="GO:0043709">
    <property type="term" value="P:cell adhesion involved in single-species biofilm formation"/>
    <property type="evidence" value="ECO:0007669"/>
    <property type="project" value="TreeGrafter"/>
</dbReference>
<dbReference type="eggNOG" id="COG3437">
    <property type="taxonomic scope" value="Bacteria"/>
</dbReference>
<dbReference type="Gene3D" id="3.30.70.270">
    <property type="match status" value="1"/>
</dbReference>
<reference evidence="4 5" key="1">
    <citation type="journal article" date="2007" name="Genome Res.">
        <title>Genome characteristics of facultatively symbiotic Frankia sp. strains reflect host range and host plant biogeography.</title>
        <authorList>
            <person name="Normand P."/>
            <person name="Lapierre P."/>
            <person name="Tisa L.S."/>
            <person name="Gogarten J.P."/>
            <person name="Alloisio N."/>
            <person name="Bagnarol E."/>
            <person name="Bassi C.A."/>
            <person name="Berry A.M."/>
            <person name="Bickhart D.M."/>
            <person name="Choisne N."/>
            <person name="Couloux A."/>
            <person name="Cournoyer B."/>
            <person name="Cruveiller S."/>
            <person name="Daubin V."/>
            <person name="Demange N."/>
            <person name="Francino M.P."/>
            <person name="Goltsman E."/>
            <person name="Huang Y."/>
            <person name="Kopp O.R."/>
            <person name="Labarre L."/>
            <person name="Lapidus A."/>
            <person name="Lavire C."/>
            <person name="Marechal J."/>
            <person name="Martinez M."/>
            <person name="Mastronunzio J.E."/>
            <person name="Mullin B.C."/>
            <person name="Niemann J."/>
            <person name="Pujic P."/>
            <person name="Rawnsley T."/>
            <person name="Rouy Z."/>
            <person name="Schenowitz C."/>
            <person name="Sellstedt A."/>
            <person name="Tavares F."/>
            <person name="Tomkins J.P."/>
            <person name="Vallenet D."/>
            <person name="Valverde C."/>
            <person name="Wall L.G."/>
            <person name="Wang Y."/>
            <person name="Medigue C."/>
            <person name="Benson D.R."/>
        </authorList>
    </citation>
    <scope>NUCLEOTIDE SEQUENCE [LARGE SCALE GENOMIC DNA]</scope>
    <source>
        <strain evidence="5">DSM 45986 / CECT 9034 / ACN14a</strain>
    </source>
</reference>
<dbReference type="Proteomes" id="UP000000657">
    <property type="component" value="Chromosome"/>
</dbReference>
<dbReference type="AlphaFoldDB" id="Q0RBX5"/>
<evidence type="ECO:0000313" key="5">
    <source>
        <dbReference type="Proteomes" id="UP000000657"/>
    </source>
</evidence>
<feature type="region of interest" description="Disordered" evidence="1">
    <location>
        <begin position="507"/>
        <end position="541"/>
    </location>
</feature>
<evidence type="ECO:0000259" key="3">
    <source>
        <dbReference type="PROSITE" id="PS51832"/>
    </source>
</evidence>
<dbReference type="GO" id="GO:0005886">
    <property type="term" value="C:plasma membrane"/>
    <property type="evidence" value="ECO:0007669"/>
    <property type="project" value="TreeGrafter"/>
</dbReference>
<dbReference type="InterPro" id="IPR050469">
    <property type="entry name" value="Diguanylate_Cyclase"/>
</dbReference>
<evidence type="ECO:0000313" key="4">
    <source>
        <dbReference type="EMBL" id="CAJ65055.1"/>
    </source>
</evidence>
<protein>
    <recommendedName>
        <fullName evidence="6">GGDEF domain-containing protein</fullName>
    </recommendedName>
</protein>
<dbReference type="InterPro" id="IPR000160">
    <property type="entry name" value="GGDEF_dom"/>
</dbReference>
<dbReference type="InterPro" id="IPR029787">
    <property type="entry name" value="Nucleotide_cyclase"/>
</dbReference>
<dbReference type="CDD" id="cd01949">
    <property type="entry name" value="GGDEF"/>
    <property type="match status" value="1"/>
</dbReference>
<dbReference type="InterPro" id="IPR043128">
    <property type="entry name" value="Rev_trsase/Diguanyl_cyclase"/>
</dbReference>
<feature type="region of interest" description="Disordered" evidence="1">
    <location>
        <begin position="583"/>
        <end position="664"/>
    </location>
</feature>
<dbReference type="STRING" id="326424.FRAAL6432"/>
<dbReference type="GO" id="GO:0052621">
    <property type="term" value="F:diguanylate cyclase activity"/>
    <property type="evidence" value="ECO:0007669"/>
    <property type="project" value="TreeGrafter"/>
</dbReference>
<dbReference type="KEGG" id="fal:FRAAL6432"/>
<feature type="domain" description="GGDEF" evidence="2">
    <location>
        <begin position="378"/>
        <end position="587"/>
    </location>
</feature>
<dbReference type="Pfam" id="PF00990">
    <property type="entry name" value="GGDEF"/>
    <property type="match status" value="1"/>
</dbReference>
<gene>
    <name evidence="4" type="ordered locus">FRAAL6432</name>
</gene>
<dbReference type="SUPFAM" id="SSF109604">
    <property type="entry name" value="HD-domain/PDEase-like"/>
    <property type="match status" value="1"/>
</dbReference>
<dbReference type="NCBIfam" id="TIGR00254">
    <property type="entry name" value="GGDEF"/>
    <property type="match status" value="1"/>
</dbReference>
<organism evidence="4 5">
    <name type="scientific">Frankia alni (strain DSM 45986 / CECT 9034 / ACN14a)</name>
    <dbReference type="NCBI Taxonomy" id="326424"/>
    <lineage>
        <taxon>Bacteria</taxon>
        <taxon>Bacillati</taxon>
        <taxon>Actinomycetota</taxon>
        <taxon>Actinomycetes</taxon>
        <taxon>Frankiales</taxon>
        <taxon>Frankiaceae</taxon>
        <taxon>Frankia</taxon>
    </lineage>
</organism>
<dbReference type="HOGENOM" id="CLU_000445_11_30_11"/>
<dbReference type="PANTHER" id="PTHR45138">
    <property type="entry name" value="REGULATORY COMPONENTS OF SENSORY TRANSDUCTION SYSTEM"/>
    <property type="match status" value="1"/>
</dbReference>
<dbReference type="InterPro" id="IPR003607">
    <property type="entry name" value="HD/PDEase_dom"/>
</dbReference>
<dbReference type="eggNOG" id="COG3706">
    <property type="taxonomic scope" value="Bacteria"/>
</dbReference>
<dbReference type="GO" id="GO:1902201">
    <property type="term" value="P:negative regulation of bacterial-type flagellum-dependent cell motility"/>
    <property type="evidence" value="ECO:0007669"/>
    <property type="project" value="TreeGrafter"/>
</dbReference>
<dbReference type="SUPFAM" id="SSF55073">
    <property type="entry name" value="Nucleotide cyclase"/>
    <property type="match status" value="2"/>
</dbReference>
<evidence type="ECO:0000256" key="1">
    <source>
        <dbReference type="SAM" id="MobiDB-lite"/>
    </source>
</evidence>
<evidence type="ECO:0008006" key="6">
    <source>
        <dbReference type="Google" id="ProtNLM"/>
    </source>
</evidence>
<name>Q0RBX5_FRAAA</name>
<dbReference type="Gene3D" id="1.10.3210.10">
    <property type="entry name" value="Hypothetical protein af1432"/>
    <property type="match status" value="1"/>
</dbReference>
<sequence length="946" mass="96015">MMPAPPWRAGPGRGWLACPGAGLAAVVASVLPPAVGLGLGCRMALYLLVSLSAAGALLAGPHRLAAEPRRGWMLLAGGQVLYAATGAVLFICPHVSSVTPGAAADVVLFLRYPLLVAGLLTLLRARRPGRSAAGLLDTAMVLAAACLLSWVYLAAPAVRAGGASAAGIIPVACTAASLVVVGVTVLLTAGDGERPATLLLLAGGVLVSVAADAADVFTRIGDATAGGMGLTGVVGMAGGMGMTGSGGAGVDGPNAARMVSALLLTAAACHPSLARSGQSVSPPTVPIRDGWRVAGLCGLGLVGPVVLGVQAGRGDVRDVGVIAVVSAGIVLLIIARMARLEADQRRVAITDGLTGLRTRRYLEAEMRVAARRARQIGSGMGLLLVDVDHFKSVNDRFGHPTGDQVLAEVARRLLDVTRPGDVVARYGGEEFALLALDVRGDALADIAERLRLGVGREPVRVALPAPAAAADWSPASADWSPASADWSPLPVGAEAATVRAADTIRTVGSVATTTRRDGRDTAGPARAAPGPAPGPGPSSLSVPVTVSVGGAVLPDHAGDVYALVAVADQALYAAKEAGRDRVAIGPEGAPGPGRVPAAAPTPSARASSHTRPPRLPTAGRPVLDSPPSRHSPLDWPAGDHPVADGCAADPLGIHPPAFPQPAVDPFGSVPSPLVPSPPAPAPLAPAPVLATAANPDGTPTVLAEPAAVAAAASAVATAVAAVLVAEPREVPRRLPDGVECLRRIAEQVDAWHAPRADGRAVGHWLGEVLTVLGYGAVARHRARLAGRLHNVGKILLPPHVLARPGPLDAEEWRLIRLHPVMGATLLAQVPDLRVEAEIIAQQREWFGGGGYPSGIAGSRIRMESRALAVCTAWAAMRGGRGGRDPLSGPAAREQLRAGRATQFDPTVVDVFLALEADGRVGLPHPDDRLTTTPAAWASTLPVLGFA</sequence>
<proteinExistence type="predicted"/>
<dbReference type="PANTHER" id="PTHR45138:SF9">
    <property type="entry name" value="DIGUANYLATE CYCLASE DGCM-RELATED"/>
    <property type="match status" value="1"/>
</dbReference>
<keyword evidence="5" id="KW-1185">Reference proteome</keyword>
<dbReference type="SMART" id="SM00267">
    <property type="entry name" value="GGDEF"/>
    <property type="match status" value="1"/>
</dbReference>
<feature type="compositionally biased region" description="Low complexity" evidence="1">
    <location>
        <begin position="592"/>
        <end position="607"/>
    </location>
</feature>
<dbReference type="PROSITE" id="PS50887">
    <property type="entry name" value="GGDEF"/>
    <property type="match status" value="1"/>
</dbReference>
<evidence type="ECO:0000259" key="2">
    <source>
        <dbReference type="PROSITE" id="PS50887"/>
    </source>
</evidence>
<dbReference type="EMBL" id="CT573213">
    <property type="protein sequence ID" value="CAJ65055.1"/>
    <property type="molecule type" value="Genomic_DNA"/>
</dbReference>
<dbReference type="InterPro" id="IPR037522">
    <property type="entry name" value="HD_GYP_dom"/>
</dbReference>